<dbReference type="Proteomes" id="UP000294854">
    <property type="component" value="Unassembled WGS sequence"/>
</dbReference>
<accession>A0A4R5NMJ1</accession>
<sequence>MSARIDLTGQKFGRLTVIEPHGHSKNGNQRWLCQCKCGNMKVVDGYRLRHGTTLSCGCLRNEVSRYHLLTNEKTREQIGCIESLKSTWHPKSTDLRSANKSGVTGVNFDTFQNKWIARLYWKGSYRLNRSFRNKGDAIQARLDCEKQYLD</sequence>
<evidence type="ECO:0008006" key="3">
    <source>
        <dbReference type="Google" id="ProtNLM"/>
    </source>
</evidence>
<gene>
    <name evidence="1" type="ORF">C5L31_001342</name>
</gene>
<reference evidence="1 2" key="1">
    <citation type="journal article" date="2019" name="Appl. Microbiol. Biotechnol.">
        <title>Uncovering carbohydrate metabolism through a genotype-phenotype association study of 56 lactic acid bacteria genomes.</title>
        <authorList>
            <person name="Buron-Moles G."/>
            <person name="Chailyan A."/>
            <person name="Dolejs I."/>
            <person name="Forster J."/>
            <person name="Miks M.H."/>
        </authorList>
    </citation>
    <scope>NUCLEOTIDE SEQUENCE [LARGE SCALE GENOMIC DNA]</scope>
    <source>
        <strain evidence="1 2">ATCC 49373</strain>
    </source>
</reference>
<dbReference type="AlphaFoldDB" id="A0A4R5NMJ1"/>
<dbReference type="Gene3D" id="1.20.5.2050">
    <property type="match status" value="1"/>
</dbReference>
<proteinExistence type="predicted"/>
<dbReference type="STRING" id="1122149.FD44_GL001065"/>
<keyword evidence="2" id="KW-1185">Reference proteome</keyword>
<protein>
    <recommendedName>
        <fullName evidence="3">AP2/ERF domain-containing protein</fullName>
    </recommendedName>
</protein>
<dbReference type="OrthoDB" id="552713at2"/>
<dbReference type="EMBL" id="PUFO01000057">
    <property type="protein sequence ID" value="TDG76758.1"/>
    <property type="molecule type" value="Genomic_DNA"/>
</dbReference>
<name>A0A4R5NMJ1_9LACO</name>
<evidence type="ECO:0000313" key="2">
    <source>
        <dbReference type="Proteomes" id="UP000294854"/>
    </source>
</evidence>
<comment type="caution">
    <text evidence="1">The sequence shown here is derived from an EMBL/GenBank/DDBJ whole genome shotgun (WGS) entry which is preliminary data.</text>
</comment>
<evidence type="ECO:0000313" key="1">
    <source>
        <dbReference type="EMBL" id="TDG76758.1"/>
    </source>
</evidence>
<organism evidence="1 2">
    <name type="scientific">Secundilactobacillus malefermentans</name>
    <dbReference type="NCBI Taxonomy" id="176292"/>
    <lineage>
        <taxon>Bacteria</taxon>
        <taxon>Bacillati</taxon>
        <taxon>Bacillota</taxon>
        <taxon>Bacilli</taxon>
        <taxon>Lactobacillales</taxon>
        <taxon>Lactobacillaceae</taxon>
        <taxon>Secundilactobacillus</taxon>
    </lineage>
</organism>
<dbReference type="RefSeq" id="WP_010620162.1">
    <property type="nucleotide sequence ID" value="NZ_PUFO01000057.1"/>
</dbReference>